<dbReference type="RefSeq" id="WP_078812698.1">
    <property type="nucleotide sequence ID" value="NZ_FUYE01000004.1"/>
</dbReference>
<evidence type="ECO:0000256" key="1">
    <source>
        <dbReference type="SAM" id="MobiDB-lite"/>
    </source>
</evidence>
<dbReference type="OrthoDB" id="9803986at2"/>
<protein>
    <submittedName>
        <fullName evidence="2">Uncharacterized protein</fullName>
    </submittedName>
</protein>
<dbReference type="EMBL" id="FUYE01000004">
    <property type="protein sequence ID" value="SKA88853.1"/>
    <property type="molecule type" value="Genomic_DNA"/>
</dbReference>
<feature type="compositionally biased region" description="Polar residues" evidence="1">
    <location>
        <begin position="53"/>
        <end position="64"/>
    </location>
</feature>
<proteinExistence type="predicted"/>
<name>A0A1T4XHA7_9BACT</name>
<reference evidence="3" key="1">
    <citation type="submission" date="2017-02" db="EMBL/GenBank/DDBJ databases">
        <authorList>
            <person name="Varghese N."/>
            <person name="Submissions S."/>
        </authorList>
    </citation>
    <scope>NUCLEOTIDE SEQUENCE [LARGE SCALE GENOMIC DNA]</scope>
    <source>
        <strain evidence="3">ATCC 700200</strain>
    </source>
</reference>
<accession>A0A1T4XHA7</accession>
<evidence type="ECO:0000313" key="2">
    <source>
        <dbReference type="EMBL" id="SKA88853.1"/>
    </source>
</evidence>
<feature type="region of interest" description="Disordered" evidence="1">
    <location>
        <begin position="35"/>
        <end position="82"/>
    </location>
</feature>
<sequence length="100" mass="10739">MGSPPEPKGPSPTQIKLEKAQLNLVNQQLADMERQRLMPTPEAPKPLPKLNPAITQSSQDQEQASIEARRQSLKRTAPARSTIFAGETGAKIGGAKTLLG</sequence>
<dbReference type="Proteomes" id="UP000190774">
    <property type="component" value="Unassembled WGS sequence"/>
</dbReference>
<organism evidence="2 3">
    <name type="scientific">Prosthecobacter debontii</name>
    <dbReference type="NCBI Taxonomy" id="48467"/>
    <lineage>
        <taxon>Bacteria</taxon>
        <taxon>Pseudomonadati</taxon>
        <taxon>Verrucomicrobiota</taxon>
        <taxon>Verrucomicrobiia</taxon>
        <taxon>Verrucomicrobiales</taxon>
        <taxon>Verrucomicrobiaceae</taxon>
        <taxon>Prosthecobacter</taxon>
    </lineage>
</organism>
<dbReference type="AlphaFoldDB" id="A0A1T4XHA7"/>
<keyword evidence="3" id="KW-1185">Reference proteome</keyword>
<gene>
    <name evidence="2" type="ORF">SAMN02745166_01496</name>
</gene>
<dbReference type="STRING" id="48467.SAMN02745166_01496"/>
<evidence type="ECO:0000313" key="3">
    <source>
        <dbReference type="Proteomes" id="UP000190774"/>
    </source>
</evidence>